<protein>
    <submittedName>
        <fullName evidence="2">Uncharacterized protein</fullName>
    </submittedName>
</protein>
<dbReference type="Proteomes" id="UP000076842">
    <property type="component" value="Unassembled WGS sequence"/>
</dbReference>
<evidence type="ECO:0000313" key="3">
    <source>
        <dbReference type="Proteomes" id="UP000076842"/>
    </source>
</evidence>
<keyword evidence="3" id="KW-1185">Reference proteome</keyword>
<dbReference type="InParanoid" id="A0A165E9W6"/>
<name>A0A165E9W6_9BASI</name>
<feature type="compositionally biased region" description="Low complexity" evidence="1">
    <location>
        <begin position="153"/>
        <end position="169"/>
    </location>
</feature>
<organism evidence="2 3">
    <name type="scientific">Calocera cornea HHB12733</name>
    <dbReference type="NCBI Taxonomy" id="1353952"/>
    <lineage>
        <taxon>Eukaryota</taxon>
        <taxon>Fungi</taxon>
        <taxon>Dikarya</taxon>
        <taxon>Basidiomycota</taxon>
        <taxon>Agaricomycotina</taxon>
        <taxon>Dacrymycetes</taxon>
        <taxon>Dacrymycetales</taxon>
        <taxon>Dacrymycetaceae</taxon>
        <taxon>Calocera</taxon>
    </lineage>
</organism>
<dbReference type="AlphaFoldDB" id="A0A165E9W6"/>
<feature type="region of interest" description="Disordered" evidence="1">
    <location>
        <begin position="275"/>
        <end position="377"/>
    </location>
</feature>
<evidence type="ECO:0000313" key="2">
    <source>
        <dbReference type="EMBL" id="KZT54412.1"/>
    </source>
</evidence>
<sequence length="377" mass="40493">MNSFLSTNRESATAFLTAISTSMTKAPTPYSPSLSLTGESIAALEATLPPLHGQSIAIPTRPRDLPREYALFAASITAAAKDRMSDPPVTPTASTSGVPLHRPSTAGSDRRPTVRPSQAAVPEEWETVKSRCLMVQRQIDTRLRKVAKESRRGTSAGGRTASSSGRASTPSDRPPKSPSGYGYHLPTRLGGGGYDENVPPQQTRPSTEGGRDPASTPKLTIRTGPSSTYQDPPMVSLARDGGVLVPIENHALLGSHAHALHPSLQHLFIPNKYAQRPSQGYDNSLSRPRSREKDSAEDDGMPKTPRRRFRTEPSPTTMLSHSDPTTPINSNSRQGVTFCAAEGEAPEQQGPAELELPPQEVKKRPSKGFLSRLTGRG</sequence>
<feature type="region of interest" description="Disordered" evidence="1">
    <location>
        <begin position="80"/>
        <end position="124"/>
    </location>
</feature>
<feature type="compositionally biased region" description="Polar residues" evidence="1">
    <location>
        <begin position="276"/>
        <end position="287"/>
    </location>
</feature>
<gene>
    <name evidence="2" type="ORF">CALCODRAFT_15389</name>
</gene>
<feature type="compositionally biased region" description="Polar residues" evidence="1">
    <location>
        <begin position="313"/>
        <end position="335"/>
    </location>
</feature>
<feature type="region of interest" description="Disordered" evidence="1">
    <location>
        <begin position="143"/>
        <end position="235"/>
    </location>
</feature>
<proteinExistence type="predicted"/>
<dbReference type="EMBL" id="KV424015">
    <property type="protein sequence ID" value="KZT54412.1"/>
    <property type="molecule type" value="Genomic_DNA"/>
</dbReference>
<feature type="compositionally biased region" description="Basic and acidic residues" evidence="1">
    <location>
        <begin position="143"/>
        <end position="152"/>
    </location>
</feature>
<evidence type="ECO:0000256" key="1">
    <source>
        <dbReference type="SAM" id="MobiDB-lite"/>
    </source>
</evidence>
<accession>A0A165E9W6</accession>
<reference evidence="2 3" key="1">
    <citation type="journal article" date="2016" name="Mol. Biol. Evol.">
        <title>Comparative Genomics of Early-Diverging Mushroom-Forming Fungi Provides Insights into the Origins of Lignocellulose Decay Capabilities.</title>
        <authorList>
            <person name="Nagy L.G."/>
            <person name="Riley R."/>
            <person name="Tritt A."/>
            <person name="Adam C."/>
            <person name="Daum C."/>
            <person name="Floudas D."/>
            <person name="Sun H."/>
            <person name="Yadav J.S."/>
            <person name="Pangilinan J."/>
            <person name="Larsson K.H."/>
            <person name="Matsuura K."/>
            <person name="Barry K."/>
            <person name="Labutti K."/>
            <person name="Kuo R."/>
            <person name="Ohm R.A."/>
            <person name="Bhattacharya S.S."/>
            <person name="Shirouzu T."/>
            <person name="Yoshinaga Y."/>
            <person name="Martin F.M."/>
            <person name="Grigoriev I.V."/>
            <person name="Hibbett D.S."/>
        </authorList>
    </citation>
    <scope>NUCLEOTIDE SEQUENCE [LARGE SCALE GENOMIC DNA]</scope>
    <source>
        <strain evidence="2 3">HHB12733</strain>
    </source>
</reference>